<keyword evidence="7" id="KW-0684">Rhamnose metabolism</keyword>
<evidence type="ECO:0000313" key="10">
    <source>
        <dbReference type="EMBL" id="AQT69251.1"/>
    </source>
</evidence>
<dbReference type="PANTHER" id="PTHR10196:SF93">
    <property type="entry name" value="L-RHAMNULOKINASE"/>
    <property type="match status" value="1"/>
</dbReference>
<dbReference type="Proteomes" id="UP000189674">
    <property type="component" value="Chromosome"/>
</dbReference>
<dbReference type="EC" id="2.7.1.5" evidence="10"/>
<dbReference type="GO" id="GO:0004370">
    <property type="term" value="F:glycerol kinase activity"/>
    <property type="evidence" value="ECO:0007669"/>
    <property type="project" value="TreeGrafter"/>
</dbReference>
<evidence type="ECO:0000256" key="5">
    <source>
        <dbReference type="ARBA" id="ARBA00022840"/>
    </source>
</evidence>
<dbReference type="InterPro" id="IPR018484">
    <property type="entry name" value="FGGY_N"/>
</dbReference>
<evidence type="ECO:0000259" key="8">
    <source>
        <dbReference type="Pfam" id="PF00370"/>
    </source>
</evidence>
<dbReference type="Pfam" id="PF00370">
    <property type="entry name" value="FGGY_N"/>
    <property type="match status" value="1"/>
</dbReference>
<dbReference type="GO" id="GO:0006071">
    <property type="term" value="P:glycerol metabolic process"/>
    <property type="evidence" value="ECO:0007669"/>
    <property type="project" value="TreeGrafter"/>
</dbReference>
<dbReference type="GO" id="GO:0008993">
    <property type="term" value="F:rhamnulokinase activity"/>
    <property type="evidence" value="ECO:0007669"/>
    <property type="project" value="UniProtKB-EC"/>
</dbReference>
<dbReference type="AlphaFoldDB" id="A0A1U9NMV6"/>
<dbReference type="GO" id="GO:0005829">
    <property type="term" value="C:cytosol"/>
    <property type="evidence" value="ECO:0007669"/>
    <property type="project" value="TreeGrafter"/>
</dbReference>
<comment type="similarity">
    <text evidence="1">Belongs to the FGGY kinase family.</text>
</comment>
<dbReference type="InterPro" id="IPR013449">
    <property type="entry name" value="Rhamnulokinase"/>
</dbReference>
<dbReference type="Gene3D" id="3.30.420.40">
    <property type="match status" value="2"/>
</dbReference>
<dbReference type="InterPro" id="IPR018485">
    <property type="entry name" value="FGGY_C"/>
</dbReference>
<evidence type="ECO:0000259" key="9">
    <source>
        <dbReference type="Pfam" id="PF02782"/>
    </source>
</evidence>
<accession>A0A1U9NMV6</accession>
<dbReference type="PANTHER" id="PTHR10196">
    <property type="entry name" value="SUGAR KINASE"/>
    <property type="match status" value="1"/>
</dbReference>
<dbReference type="Pfam" id="PF02782">
    <property type="entry name" value="FGGY_C"/>
    <property type="match status" value="1"/>
</dbReference>
<evidence type="ECO:0000256" key="3">
    <source>
        <dbReference type="ARBA" id="ARBA00022741"/>
    </source>
</evidence>
<evidence type="ECO:0000256" key="6">
    <source>
        <dbReference type="ARBA" id="ARBA00023157"/>
    </source>
</evidence>
<dbReference type="GO" id="GO:0019301">
    <property type="term" value="P:rhamnose catabolic process"/>
    <property type="evidence" value="ECO:0007669"/>
    <property type="project" value="InterPro"/>
</dbReference>
<dbReference type="SUPFAM" id="SSF53067">
    <property type="entry name" value="Actin-like ATPase domain"/>
    <property type="match status" value="2"/>
</dbReference>
<gene>
    <name evidence="10" type="primary">rhaB</name>
    <name evidence="10" type="ORF">STSP2_02440</name>
</gene>
<dbReference type="OrthoDB" id="9761504at2"/>
<keyword evidence="5" id="KW-0067">ATP-binding</keyword>
<dbReference type="EMBL" id="CP019791">
    <property type="protein sequence ID" value="AQT69251.1"/>
    <property type="molecule type" value="Genomic_DNA"/>
</dbReference>
<keyword evidence="11" id="KW-1185">Reference proteome</keyword>
<organism evidence="10 11">
    <name type="scientific">Anaerohalosphaera lusitana</name>
    <dbReference type="NCBI Taxonomy" id="1936003"/>
    <lineage>
        <taxon>Bacteria</taxon>
        <taxon>Pseudomonadati</taxon>
        <taxon>Planctomycetota</taxon>
        <taxon>Phycisphaerae</taxon>
        <taxon>Sedimentisphaerales</taxon>
        <taxon>Anaerohalosphaeraceae</taxon>
        <taxon>Anaerohalosphaera</taxon>
    </lineage>
</organism>
<keyword evidence="6" id="KW-1015">Disulfide bond</keyword>
<evidence type="ECO:0000313" key="11">
    <source>
        <dbReference type="Proteomes" id="UP000189674"/>
    </source>
</evidence>
<dbReference type="InterPro" id="IPR043129">
    <property type="entry name" value="ATPase_NBD"/>
</dbReference>
<feature type="domain" description="Carbohydrate kinase FGGY N-terminal" evidence="8">
    <location>
        <begin position="5"/>
        <end position="245"/>
    </location>
</feature>
<sequence length="496" mass="54623">MGKNYIAVDLGAESGRVMLGNVSNDKLELKEIRRFENGAVDQDGTLRWDFARLFCEIKKGIGEAIEAAGGKVEGLAVDSWGVDFGLLDAEGDLVEYPYCYRDSRTDGMLEKAFELMDKRAIYANSGVQFMQINTVYQLLSMKLNNSPALARARTLLFTADLISYLLCGRKYAEYTLASTSQLMNMETGQWSQEIFDGLGLPIELMPEVVTPGIRVGELSPEICSELNCEPVPVYAAGSHDTASAVAAVPASDENWAYLSSGTWSLLGVEVPEAIVTDDAFEMGFTNEGGVGGTIRFLKNIMGLWLLQECRRDWKEQGRELSYGELAEMAGNAEPFFGFLDVNYDEFLAPGDMPAKINRYLEKTGQKTTEDKGQMARLILDSLAMRYRREIQKVEKASGRAVEVLHVVGGGIKNELLCQLTADAIGKKVVTGPAEATASGNILVQAMGAGQIDSVETARRIVTNSFDLAEYLPRDTAIWNEKYAEFIQLQERDEDVS</sequence>
<name>A0A1U9NMV6_9BACT</name>
<keyword evidence="4 10" id="KW-0418">Kinase</keyword>
<proteinExistence type="inferred from homology"/>
<evidence type="ECO:0000256" key="2">
    <source>
        <dbReference type="ARBA" id="ARBA00022679"/>
    </source>
</evidence>
<feature type="domain" description="Carbohydrate kinase FGGY C-terminal" evidence="9">
    <location>
        <begin position="256"/>
        <end position="447"/>
    </location>
</feature>
<evidence type="ECO:0000256" key="4">
    <source>
        <dbReference type="ARBA" id="ARBA00022777"/>
    </source>
</evidence>
<dbReference type="GO" id="GO:0005524">
    <property type="term" value="F:ATP binding"/>
    <property type="evidence" value="ECO:0007669"/>
    <property type="project" value="UniProtKB-KW"/>
</dbReference>
<evidence type="ECO:0000256" key="1">
    <source>
        <dbReference type="ARBA" id="ARBA00009156"/>
    </source>
</evidence>
<evidence type="ECO:0000256" key="7">
    <source>
        <dbReference type="ARBA" id="ARBA00023308"/>
    </source>
</evidence>
<dbReference type="RefSeq" id="WP_146662887.1">
    <property type="nucleotide sequence ID" value="NZ_CP019791.1"/>
</dbReference>
<reference evidence="11" key="1">
    <citation type="submission" date="2017-02" db="EMBL/GenBank/DDBJ databases">
        <title>Comparative genomics and description of representatives of a novel lineage of planctomycetes thriving in anoxic sediments.</title>
        <authorList>
            <person name="Spring S."/>
            <person name="Bunk B."/>
            <person name="Sproer C."/>
        </authorList>
    </citation>
    <scope>NUCLEOTIDE SEQUENCE [LARGE SCALE GENOMIC DNA]</scope>
    <source>
        <strain evidence="11">ST-NAGAB-D1</strain>
    </source>
</reference>
<keyword evidence="2 10" id="KW-0808">Transferase</keyword>
<dbReference type="KEGG" id="alus:STSP2_02440"/>
<keyword evidence="3" id="KW-0547">Nucleotide-binding</keyword>
<dbReference type="CDD" id="cd07771">
    <property type="entry name" value="ASKHA_NBD_FGGY_RhaB-like"/>
    <property type="match status" value="1"/>
</dbReference>
<protein>
    <submittedName>
        <fullName evidence="10">Rhamnulokinase</fullName>
        <ecNumber evidence="10">2.7.1.5</ecNumber>
    </submittedName>
</protein>
<dbReference type="STRING" id="1936003.STSP2_02440"/>